<gene>
    <name evidence="1" type="ORF">MRB53_022893</name>
</gene>
<comment type="caution">
    <text evidence="1">The sequence shown here is derived from an EMBL/GenBank/DDBJ whole genome shotgun (WGS) entry which is preliminary data.</text>
</comment>
<reference evidence="1 2" key="1">
    <citation type="journal article" date="2022" name="Hortic Res">
        <title>A haplotype resolved chromosomal level avocado genome allows analysis of novel avocado genes.</title>
        <authorList>
            <person name="Nath O."/>
            <person name="Fletcher S.J."/>
            <person name="Hayward A."/>
            <person name="Shaw L.M."/>
            <person name="Masouleh A.K."/>
            <person name="Furtado A."/>
            <person name="Henry R.J."/>
            <person name="Mitter N."/>
        </authorList>
    </citation>
    <scope>NUCLEOTIDE SEQUENCE [LARGE SCALE GENOMIC DNA]</scope>
    <source>
        <strain evidence="2">cv. Hass</strain>
    </source>
</reference>
<name>A0ACC2L8G9_PERAE</name>
<keyword evidence="2" id="KW-1185">Reference proteome</keyword>
<sequence length="510" mass="56296">MGSSLSSTCSSQCCGDTKSESEEEEKEQRRRWKKGRRREAESGGGEGHFRRSPDIREEELHRISGRMFLNGAGQVACLHTQQGRKGSNQDAMLVWENFCSREDTIFCGVFDGHGPFGHMVAKKVRDSLPLKLCTHWKTIVSNQNNLHENGSVLGSMNSEEIASVSLDDEWCESLDADESEKLPEIYLILKQSLLKAFKLMDKELKLHPTIDCFCSGTTAVTLIKQGQDIVIGNVGDSRAVLGTRDVDNALIAIQLTVDLKPNLPSEAARIQQCRGRVFALQDEPEVARVWLPNSDSPGLAMARAFGDFCLKDFGLISVPDISYHHLTDRDEFIILATDGVWDVLSNKEVVNIVASAPSRATAARALVDCAVRAWRLKFPTSKNDDCAAVCLFLNGISSSEIHGNATEKTSKKSMEATVSISTNRETTDGKSQGINSQGSSFMEETMAVTSSKDGKLPDRCQSTRSLADCISTTEDEEWSALEGFTRVNSLLNIPRFRSGDKNSASWRKWL</sequence>
<organism evidence="1 2">
    <name type="scientific">Persea americana</name>
    <name type="common">Avocado</name>
    <dbReference type="NCBI Taxonomy" id="3435"/>
    <lineage>
        <taxon>Eukaryota</taxon>
        <taxon>Viridiplantae</taxon>
        <taxon>Streptophyta</taxon>
        <taxon>Embryophyta</taxon>
        <taxon>Tracheophyta</taxon>
        <taxon>Spermatophyta</taxon>
        <taxon>Magnoliopsida</taxon>
        <taxon>Magnoliidae</taxon>
        <taxon>Laurales</taxon>
        <taxon>Lauraceae</taxon>
        <taxon>Persea</taxon>
    </lineage>
</organism>
<protein>
    <submittedName>
        <fullName evidence="1">Uncharacterized protein</fullName>
    </submittedName>
</protein>
<evidence type="ECO:0000313" key="1">
    <source>
        <dbReference type="EMBL" id="KAJ8629570.1"/>
    </source>
</evidence>
<proteinExistence type="predicted"/>
<dbReference type="Proteomes" id="UP001234297">
    <property type="component" value="Chromosome 7"/>
</dbReference>
<dbReference type="EMBL" id="CM056815">
    <property type="protein sequence ID" value="KAJ8629570.1"/>
    <property type="molecule type" value="Genomic_DNA"/>
</dbReference>
<accession>A0ACC2L8G9</accession>
<evidence type="ECO:0000313" key="2">
    <source>
        <dbReference type="Proteomes" id="UP001234297"/>
    </source>
</evidence>